<accession>A0A4C2A5I3</accession>
<evidence type="ECO:0000313" key="2">
    <source>
        <dbReference type="EMBL" id="GBP95052.1"/>
    </source>
</evidence>
<organism evidence="2 3">
    <name type="scientific">Eumeta variegata</name>
    <name type="common">Bagworm moth</name>
    <name type="synonym">Eumeta japonica</name>
    <dbReference type="NCBI Taxonomy" id="151549"/>
    <lineage>
        <taxon>Eukaryota</taxon>
        <taxon>Metazoa</taxon>
        <taxon>Ecdysozoa</taxon>
        <taxon>Arthropoda</taxon>
        <taxon>Hexapoda</taxon>
        <taxon>Insecta</taxon>
        <taxon>Pterygota</taxon>
        <taxon>Neoptera</taxon>
        <taxon>Endopterygota</taxon>
        <taxon>Lepidoptera</taxon>
        <taxon>Glossata</taxon>
        <taxon>Ditrysia</taxon>
        <taxon>Tineoidea</taxon>
        <taxon>Psychidae</taxon>
        <taxon>Oiketicinae</taxon>
        <taxon>Eumeta</taxon>
    </lineage>
</organism>
<reference evidence="2 3" key="1">
    <citation type="journal article" date="2019" name="Commun. Biol.">
        <title>The bagworm genome reveals a unique fibroin gene that provides high tensile strength.</title>
        <authorList>
            <person name="Kono N."/>
            <person name="Nakamura H."/>
            <person name="Ohtoshi R."/>
            <person name="Tomita M."/>
            <person name="Numata K."/>
            <person name="Arakawa K."/>
        </authorList>
    </citation>
    <scope>NUCLEOTIDE SEQUENCE [LARGE SCALE GENOMIC DNA]</scope>
</reference>
<name>A0A4C2A5I3_EUMVA</name>
<proteinExistence type="predicted"/>
<gene>
    <name evidence="2" type="ORF">EVAR_71365_1</name>
</gene>
<evidence type="ECO:0000313" key="3">
    <source>
        <dbReference type="Proteomes" id="UP000299102"/>
    </source>
</evidence>
<comment type="caution">
    <text evidence="2">The sequence shown here is derived from an EMBL/GenBank/DDBJ whole genome shotgun (WGS) entry which is preliminary data.</text>
</comment>
<keyword evidence="3" id="KW-1185">Reference proteome</keyword>
<dbReference type="Proteomes" id="UP000299102">
    <property type="component" value="Unassembled WGS sequence"/>
</dbReference>
<evidence type="ECO:0000256" key="1">
    <source>
        <dbReference type="SAM" id="MobiDB-lite"/>
    </source>
</evidence>
<sequence>MRIRSGVVNSRSRLIWKLIRKCGPTYDHKSLRRRRRRAAGGGGRRAARPIAVSFSQGSLGDRESASR</sequence>
<dbReference type="EMBL" id="BGZK01002579">
    <property type="protein sequence ID" value="GBP95052.1"/>
    <property type="molecule type" value="Genomic_DNA"/>
</dbReference>
<feature type="region of interest" description="Disordered" evidence="1">
    <location>
        <begin position="27"/>
        <end position="67"/>
    </location>
</feature>
<protein>
    <submittedName>
        <fullName evidence="2">Uncharacterized protein</fullName>
    </submittedName>
</protein>
<dbReference type="AlphaFoldDB" id="A0A4C2A5I3"/>